<reference evidence="2 3" key="1">
    <citation type="submission" date="2013-02" db="EMBL/GenBank/DDBJ databases">
        <title>The Genome Sequence of Acinetobacter guillouiae NIPH 991.</title>
        <authorList>
            <consortium name="The Broad Institute Genome Sequencing Platform"/>
            <consortium name="The Broad Institute Genome Sequencing Center for Infectious Disease"/>
            <person name="Cerqueira G."/>
            <person name="Feldgarden M."/>
            <person name="Courvalin P."/>
            <person name="Perichon B."/>
            <person name="Grillot-Courvalin C."/>
            <person name="Clermont D."/>
            <person name="Rocha E."/>
            <person name="Yoon E.-J."/>
            <person name="Nemec A."/>
            <person name="Walker B."/>
            <person name="Young S.K."/>
            <person name="Zeng Q."/>
            <person name="Gargeya S."/>
            <person name="Fitzgerald M."/>
            <person name="Haas B."/>
            <person name="Abouelleil A."/>
            <person name="Alvarado L."/>
            <person name="Arachchi H.M."/>
            <person name="Berlin A.M."/>
            <person name="Chapman S.B."/>
            <person name="Dewar J."/>
            <person name="Goldberg J."/>
            <person name="Griggs A."/>
            <person name="Gujja S."/>
            <person name="Hansen M."/>
            <person name="Howarth C."/>
            <person name="Imamovic A."/>
            <person name="Larimer J."/>
            <person name="McCowan C."/>
            <person name="Murphy C."/>
            <person name="Neiman D."/>
            <person name="Pearson M."/>
            <person name="Priest M."/>
            <person name="Roberts A."/>
            <person name="Saif S."/>
            <person name="Shea T."/>
            <person name="Sisk P."/>
            <person name="Sykes S."/>
            <person name="Wortman J."/>
            <person name="Nusbaum C."/>
            <person name="Birren B."/>
        </authorList>
    </citation>
    <scope>NUCLEOTIDE SEQUENCE [LARGE SCALE GENOMIC DNA]</scope>
    <source>
        <strain evidence="2 3">NIPH 991</strain>
    </source>
</reference>
<name>N8WT35_ACIGI</name>
<dbReference type="InterPro" id="IPR008966">
    <property type="entry name" value="Adhesion_dom_sf"/>
</dbReference>
<protein>
    <recommendedName>
        <fullName evidence="4">Fimbrial-type adhesion domain-containing protein</fullName>
    </recommendedName>
</protein>
<evidence type="ECO:0000313" key="2">
    <source>
        <dbReference type="EMBL" id="ENV15141.1"/>
    </source>
</evidence>
<organism evidence="2 3">
    <name type="scientific">Acinetobacter guillouiae NIPH 991</name>
    <dbReference type="NCBI Taxonomy" id="1217656"/>
    <lineage>
        <taxon>Bacteria</taxon>
        <taxon>Pseudomonadati</taxon>
        <taxon>Pseudomonadota</taxon>
        <taxon>Gammaproteobacteria</taxon>
        <taxon>Moraxellales</taxon>
        <taxon>Moraxellaceae</taxon>
        <taxon>Acinetobacter</taxon>
    </lineage>
</organism>
<dbReference type="InterPro" id="IPR036937">
    <property type="entry name" value="Adhesion_dom_fimbrial_sf"/>
</dbReference>
<evidence type="ECO:0000256" key="1">
    <source>
        <dbReference type="SAM" id="SignalP"/>
    </source>
</evidence>
<sequence>MNKLILPTFSTLLLTLVCTNVFAVDGTITVNGVITDQTCTLQGDGGYAIGSKDIVFPLGTVPESWFTPTLPVPMRYGFTLQLTNAAGTAHCDVATSKAFQGIHLSTISPDDLDETDKTLLVNKATGAGGASKAHPIFLQMQTENSKPVDFSAAWGTQEKSLVRIRADGETYVYYIVAVASKTGIVDAQNFTTKINYTLHYN</sequence>
<dbReference type="HOGENOM" id="CLU_1375621_0_0_6"/>
<dbReference type="eggNOG" id="COG3539">
    <property type="taxonomic scope" value="Bacteria"/>
</dbReference>
<comment type="caution">
    <text evidence="2">The sequence shown here is derived from an EMBL/GenBank/DDBJ whole genome shotgun (WGS) entry which is preliminary data.</text>
</comment>
<dbReference type="GO" id="GO:0009289">
    <property type="term" value="C:pilus"/>
    <property type="evidence" value="ECO:0007669"/>
    <property type="project" value="InterPro"/>
</dbReference>
<dbReference type="PATRIC" id="fig|1217656.3.peg.3804"/>
<gene>
    <name evidence="2" type="ORF">F964_03863</name>
</gene>
<dbReference type="RefSeq" id="WP_004822817.1">
    <property type="nucleotide sequence ID" value="NZ_KB849456.1"/>
</dbReference>
<keyword evidence="1" id="KW-0732">Signal</keyword>
<proteinExistence type="predicted"/>
<dbReference type="Gene3D" id="2.60.40.1090">
    <property type="entry name" value="Fimbrial-type adhesion domain"/>
    <property type="match status" value="1"/>
</dbReference>
<dbReference type="Proteomes" id="UP000013148">
    <property type="component" value="Unassembled WGS sequence"/>
</dbReference>
<dbReference type="SUPFAM" id="SSF49401">
    <property type="entry name" value="Bacterial adhesins"/>
    <property type="match status" value="1"/>
</dbReference>
<evidence type="ECO:0000313" key="3">
    <source>
        <dbReference type="Proteomes" id="UP000013148"/>
    </source>
</evidence>
<dbReference type="AlphaFoldDB" id="N8WT35"/>
<dbReference type="GO" id="GO:0007155">
    <property type="term" value="P:cell adhesion"/>
    <property type="evidence" value="ECO:0007669"/>
    <property type="project" value="InterPro"/>
</dbReference>
<accession>N8WT35</accession>
<keyword evidence="3" id="KW-1185">Reference proteome</keyword>
<feature type="signal peptide" evidence="1">
    <location>
        <begin position="1"/>
        <end position="23"/>
    </location>
</feature>
<feature type="chain" id="PRO_5004135232" description="Fimbrial-type adhesion domain-containing protein" evidence="1">
    <location>
        <begin position="24"/>
        <end position="201"/>
    </location>
</feature>
<dbReference type="EMBL" id="APPJ01000014">
    <property type="protein sequence ID" value="ENV15141.1"/>
    <property type="molecule type" value="Genomic_DNA"/>
</dbReference>
<evidence type="ECO:0008006" key="4">
    <source>
        <dbReference type="Google" id="ProtNLM"/>
    </source>
</evidence>